<evidence type="ECO:0000256" key="1">
    <source>
        <dbReference type="SAM" id="Phobius"/>
    </source>
</evidence>
<organism evidence="2 3">
    <name type="scientific">Nosema granulosis</name>
    <dbReference type="NCBI Taxonomy" id="83296"/>
    <lineage>
        <taxon>Eukaryota</taxon>
        <taxon>Fungi</taxon>
        <taxon>Fungi incertae sedis</taxon>
        <taxon>Microsporidia</taxon>
        <taxon>Nosematidae</taxon>
        <taxon>Nosema</taxon>
    </lineage>
</organism>
<dbReference type="AlphaFoldDB" id="A0A9P6GYA2"/>
<proteinExistence type="predicted"/>
<feature type="transmembrane region" description="Helical" evidence="1">
    <location>
        <begin position="172"/>
        <end position="193"/>
    </location>
</feature>
<accession>A0A9P6GYA2</accession>
<keyword evidence="1" id="KW-0812">Transmembrane</keyword>
<sequence length="199" mass="22925">NEDFFKKIDNEEFVSTEKMEEFVSTEKMEEFVSTVDNEEFFSTVDNDIATKIQQIEEINPVDTFDKQQKVDLDKSLKPNLERSFSKASKEGDTEIPLSSMNEGLKEDKKVEEVLGKKLEEDSKCRDQEVNEQFIINEKIVHECNVKNKYSGSLKKDNGNCTTNFLDFGNISVLDYTLCSCIIFAIIYSAYLVIYKILCP</sequence>
<keyword evidence="3" id="KW-1185">Reference proteome</keyword>
<evidence type="ECO:0000313" key="2">
    <source>
        <dbReference type="EMBL" id="KAF9760852.1"/>
    </source>
</evidence>
<dbReference type="EMBL" id="SBJO01000495">
    <property type="protein sequence ID" value="KAF9760852.1"/>
    <property type="molecule type" value="Genomic_DNA"/>
</dbReference>
<comment type="caution">
    <text evidence="2">The sequence shown here is derived from an EMBL/GenBank/DDBJ whole genome shotgun (WGS) entry which is preliminary data.</text>
</comment>
<keyword evidence="1" id="KW-0472">Membrane</keyword>
<dbReference type="Proteomes" id="UP000740883">
    <property type="component" value="Unassembled WGS sequence"/>
</dbReference>
<protein>
    <submittedName>
        <fullName evidence="2">Uncharacterized protein</fullName>
    </submittedName>
</protein>
<evidence type="ECO:0000313" key="3">
    <source>
        <dbReference type="Proteomes" id="UP000740883"/>
    </source>
</evidence>
<reference evidence="2 3" key="1">
    <citation type="journal article" date="2020" name="Genome Biol. Evol.">
        <title>Comparative genomics of strictly vertically transmitted, feminizing microsporidia endosymbionts of amphipod crustaceans.</title>
        <authorList>
            <person name="Cormier A."/>
            <person name="Chebbi M.A."/>
            <person name="Giraud I."/>
            <person name="Wattier R."/>
            <person name="Teixeira M."/>
            <person name="Gilbert C."/>
            <person name="Rigaud T."/>
            <person name="Cordaux R."/>
        </authorList>
    </citation>
    <scope>NUCLEOTIDE SEQUENCE [LARGE SCALE GENOMIC DNA]</scope>
    <source>
        <strain evidence="2 3">Ou3-Ou53</strain>
    </source>
</reference>
<feature type="non-terminal residue" evidence="2">
    <location>
        <position position="1"/>
    </location>
</feature>
<gene>
    <name evidence="2" type="ORF">NGRA_2988</name>
</gene>
<keyword evidence="1" id="KW-1133">Transmembrane helix</keyword>
<name>A0A9P6GYA2_9MICR</name>